<feature type="region of interest" description="Disordered" evidence="1">
    <location>
        <begin position="245"/>
        <end position="266"/>
    </location>
</feature>
<dbReference type="InterPro" id="IPR027417">
    <property type="entry name" value="P-loop_NTPase"/>
</dbReference>
<evidence type="ECO:0000313" key="3">
    <source>
        <dbReference type="Proteomes" id="UP000837801"/>
    </source>
</evidence>
<dbReference type="EMBL" id="CAKXYY010000016">
    <property type="protein sequence ID" value="CAH2354341.1"/>
    <property type="molecule type" value="Genomic_DNA"/>
</dbReference>
<dbReference type="AlphaFoldDB" id="A0A9P0QTA8"/>
<keyword evidence="3" id="KW-1185">Reference proteome</keyword>
<comment type="caution">
    <text evidence="2">The sequence shown here is derived from an EMBL/GenBank/DDBJ whole genome shotgun (WGS) entry which is preliminary data.</text>
</comment>
<accession>A0A9P0QTA8</accession>
<proteinExistence type="predicted"/>
<evidence type="ECO:0000313" key="2">
    <source>
        <dbReference type="EMBL" id="CAH2354341.1"/>
    </source>
</evidence>
<dbReference type="Proteomes" id="UP000837801">
    <property type="component" value="Unassembled WGS sequence"/>
</dbReference>
<dbReference type="OrthoDB" id="3995714at2759"/>
<reference evidence="2" key="1">
    <citation type="submission" date="2022-03" db="EMBL/GenBank/DDBJ databases">
        <authorList>
            <person name="Legras J.-L."/>
            <person name="Devillers H."/>
            <person name="Grondin C."/>
        </authorList>
    </citation>
    <scope>NUCLEOTIDE SEQUENCE</scope>
    <source>
        <strain evidence="2">CLIB 1423</strain>
    </source>
</reference>
<dbReference type="SUPFAM" id="SSF52540">
    <property type="entry name" value="P-loop containing nucleoside triphosphate hydrolases"/>
    <property type="match status" value="1"/>
</dbReference>
<evidence type="ECO:0000256" key="1">
    <source>
        <dbReference type="SAM" id="MobiDB-lite"/>
    </source>
</evidence>
<protein>
    <submittedName>
        <fullName evidence="2">Uncharacterized protein</fullName>
    </submittedName>
</protein>
<sequence>MSFGRKLKSSKEDNDPFISINRDRPLRIALLGGRKSGKSSIASRLSSDVTSDTYYPTHKTNALLFQFFPHHLDSRAFLDPTEIHLEQYTRNRVQANESKVDEDIILNSVLRDVGKSRTLSKKVGASTRNNDSGEGDWEIKSKTEFYKCLRKQGDQEKGPPQISPILVELIDTPPFNPDQVVPFLENSLYMKLDPQILKNLANEPSKPVSTNPLLVASGAGEMNGYVDGYFFVYSAIPTYNPPSYNESVSKKAEDEPNMPQKSSSNTNSIADMLEVSPGDSTFKLLLTIKDALGEAWKEYNSYTANWKRGAESDIFSFKGAMKNMWGKSRPESNLREVYTSEPNNSKTFLESPPIWLICTHVDSELASPQLIENGKKLAKLWNSGFLAVDCTDEEGNVEQALSLLIREIVERKQ</sequence>
<organism evidence="2 3">
    <name type="scientific">[Candida] railenensis</name>
    <dbReference type="NCBI Taxonomy" id="45579"/>
    <lineage>
        <taxon>Eukaryota</taxon>
        <taxon>Fungi</taxon>
        <taxon>Dikarya</taxon>
        <taxon>Ascomycota</taxon>
        <taxon>Saccharomycotina</taxon>
        <taxon>Pichiomycetes</taxon>
        <taxon>Debaryomycetaceae</taxon>
        <taxon>Kurtzmaniella</taxon>
    </lineage>
</organism>
<gene>
    <name evidence="2" type="ORF">CLIB1423_16S00452</name>
</gene>
<name>A0A9P0QTA8_9ASCO</name>